<comment type="caution">
    <text evidence="12">The sequence shown here is derived from an EMBL/GenBank/DDBJ whole genome shotgun (WGS) entry which is preliminary data.</text>
</comment>
<comment type="similarity">
    <text evidence="2 11">Belongs to the SecG family.</text>
</comment>
<comment type="subcellular location">
    <subcellularLocation>
        <location evidence="1 11">Cell membrane</location>
        <topology evidence="1 11">Multi-pass membrane protein</topology>
    </subcellularLocation>
</comment>
<sequence length="131" mass="13256">MIETVIVVLHLLVAIGVVGLVLMQQGKGAEAGASFGSGASATVFGSQGSGTFLSRVTAVLATVFFLTSLGLAYYASHKADAAVEAGLPAPALQVEQQAPALIDEDVPVLEQDVAPLDVPDTVGEEVPPAVE</sequence>
<evidence type="ECO:0000256" key="3">
    <source>
        <dbReference type="ARBA" id="ARBA00017876"/>
    </source>
</evidence>
<dbReference type="GO" id="GO:0065002">
    <property type="term" value="P:intracellular protein transmembrane transport"/>
    <property type="evidence" value="ECO:0007669"/>
    <property type="project" value="TreeGrafter"/>
</dbReference>
<evidence type="ECO:0000256" key="9">
    <source>
        <dbReference type="ARBA" id="ARBA00023010"/>
    </source>
</evidence>
<evidence type="ECO:0000256" key="2">
    <source>
        <dbReference type="ARBA" id="ARBA00008445"/>
    </source>
</evidence>
<organism evidence="12 13">
    <name type="scientific">Halopseudomonas oceani</name>
    <dbReference type="NCBI Taxonomy" id="1708783"/>
    <lineage>
        <taxon>Bacteria</taxon>
        <taxon>Pseudomonadati</taxon>
        <taxon>Pseudomonadota</taxon>
        <taxon>Gammaproteobacteria</taxon>
        <taxon>Pseudomonadales</taxon>
        <taxon>Pseudomonadaceae</taxon>
        <taxon>Halopseudomonas</taxon>
    </lineage>
</organism>
<dbReference type="PRINTS" id="PR01651">
    <property type="entry name" value="SECGEXPORT"/>
</dbReference>
<accession>A0A2P4ES70</accession>
<keyword evidence="4 11" id="KW-0813">Transport</keyword>
<reference evidence="12 13" key="1">
    <citation type="submission" date="2018-01" db="EMBL/GenBank/DDBJ databases">
        <title>Draft genome of the type strain Pseudomonas oceani DSM 100277 isolated from the deep water in Okinawa trough, northwestern Pacific Ocean.</title>
        <authorList>
            <person name="Gomila M."/>
            <person name="Mulet M."/>
            <person name="Garcia-Valdes E."/>
            <person name="Lalucat J."/>
        </authorList>
    </citation>
    <scope>NUCLEOTIDE SEQUENCE [LARGE SCALE GENOMIC DNA]</scope>
    <source>
        <strain evidence="12 13">DSM 100277</strain>
    </source>
</reference>
<feature type="transmembrane region" description="Helical" evidence="11">
    <location>
        <begin position="52"/>
        <end position="74"/>
    </location>
</feature>
<dbReference type="RefSeq" id="WP_104739307.1">
    <property type="nucleotide sequence ID" value="NZ_BMHR01000015.1"/>
</dbReference>
<dbReference type="EMBL" id="PPSK01000017">
    <property type="protein sequence ID" value="POB01847.1"/>
    <property type="molecule type" value="Genomic_DNA"/>
</dbReference>
<keyword evidence="6 11" id="KW-0812">Transmembrane</keyword>
<dbReference type="Pfam" id="PF03840">
    <property type="entry name" value="SecG"/>
    <property type="match status" value="1"/>
</dbReference>
<dbReference type="GO" id="GO:0015450">
    <property type="term" value="F:protein-transporting ATPase activity"/>
    <property type="evidence" value="ECO:0007669"/>
    <property type="project" value="UniProtKB-UniRule"/>
</dbReference>
<dbReference type="OrthoDB" id="9813947at2"/>
<dbReference type="AlphaFoldDB" id="A0A2P4ES70"/>
<dbReference type="InterPro" id="IPR004692">
    <property type="entry name" value="SecG"/>
</dbReference>
<dbReference type="PANTHER" id="PTHR34182">
    <property type="entry name" value="PROTEIN-EXPORT MEMBRANE PROTEIN SECG"/>
    <property type="match status" value="1"/>
</dbReference>
<dbReference type="GO" id="GO:0009306">
    <property type="term" value="P:protein secretion"/>
    <property type="evidence" value="ECO:0007669"/>
    <property type="project" value="UniProtKB-UniRule"/>
</dbReference>
<evidence type="ECO:0000313" key="13">
    <source>
        <dbReference type="Proteomes" id="UP000243451"/>
    </source>
</evidence>
<proteinExistence type="inferred from homology"/>
<dbReference type="GO" id="GO:0043952">
    <property type="term" value="P:protein transport by the Sec complex"/>
    <property type="evidence" value="ECO:0007669"/>
    <property type="project" value="TreeGrafter"/>
</dbReference>
<evidence type="ECO:0000256" key="4">
    <source>
        <dbReference type="ARBA" id="ARBA00022448"/>
    </source>
</evidence>
<evidence type="ECO:0000256" key="10">
    <source>
        <dbReference type="ARBA" id="ARBA00023136"/>
    </source>
</evidence>
<dbReference type="PANTHER" id="PTHR34182:SF1">
    <property type="entry name" value="PROTEIN-EXPORT MEMBRANE PROTEIN SECG"/>
    <property type="match status" value="1"/>
</dbReference>
<evidence type="ECO:0000256" key="8">
    <source>
        <dbReference type="ARBA" id="ARBA00022989"/>
    </source>
</evidence>
<comment type="caution">
    <text evidence="11">Lacks conserved residue(s) required for the propagation of feature annotation.</text>
</comment>
<name>A0A2P4ES70_9GAMM</name>
<evidence type="ECO:0000256" key="11">
    <source>
        <dbReference type="RuleBase" id="RU365087"/>
    </source>
</evidence>
<keyword evidence="13" id="KW-1185">Reference proteome</keyword>
<keyword evidence="9 11" id="KW-0811">Translocation</keyword>
<comment type="function">
    <text evidence="11">Involved in protein export. Participates in an early event of protein translocation.</text>
</comment>
<dbReference type="Proteomes" id="UP000243451">
    <property type="component" value="Unassembled WGS sequence"/>
</dbReference>
<evidence type="ECO:0000256" key="6">
    <source>
        <dbReference type="ARBA" id="ARBA00022692"/>
    </source>
</evidence>
<gene>
    <name evidence="12" type="ORF">C1949_15115</name>
</gene>
<keyword evidence="7 11" id="KW-0653">Protein transport</keyword>
<evidence type="ECO:0000256" key="7">
    <source>
        <dbReference type="ARBA" id="ARBA00022927"/>
    </source>
</evidence>
<evidence type="ECO:0000256" key="5">
    <source>
        <dbReference type="ARBA" id="ARBA00022475"/>
    </source>
</evidence>
<evidence type="ECO:0000256" key="1">
    <source>
        <dbReference type="ARBA" id="ARBA00004651"/>
    </source>
</evidence>
<evidence type="ECO:0000313" key="12">
    <source>
        <dbReference type="EMBL" id="POB01847.1"/>
    </source>
</evidence>
<dbReference type="NCBIfam" id="TIGR00810">
    <property type="entry name" value="secG"/>
    <property type="match status" value="1"/>
</dbReference>
<keyword evidence="8 11" id="KW-1133">Transmembrane helix</keyword>
<keyword evidence="10 11" id="KW-0472">Membrane</keyword>
<keyword evidence="5 11" id="KW-1003">Cell membrane</keyword>
<dbReference type="GO" id="GO:0005886">
    <property type="term" value="C:plasma membrane"/>
    <property type="evidence" value="ECO:0007669"/>
    <property type="project" value="UniProtKB-SubCell"/>
</dbReference>
<protein>
    <recommendedName>
        <fullName evidence="3 11">Protein-export membrane protein SecG</fullName>
    </recommendedName>
</protein>